<dbReference type="GO" id="GO:0005886">
    <property type="term" value="C:plasma membrane"/>
    <property type="evidence" value="ECO:0007669"/>
    <property type="project" value="UniProtKB-SubCell"/>
</dbReference>
<dbReference type="GeneID" id="68854227"/>
<proteinExistence type="inferred from homology"/>
<evidence type="ECO:0000256" key="5">
    <source>
        <dbReference type="ARBA" id="ARBA00022989"/>
    </source>
</evidence>
<dbReference type="Proteomes" id="UP000663525">
    <property type="component" value="Chromosome"/>
</dbReference>
<sequence length="364" mass="38665">MSDIATGSDLLWIARGHWEIFIATYLFLGGLSGGAYLTSVVSSELFRPRARGPDEIFACEETSRWGAIVGVLAIAVGGVALLSHLGAPLRALTFPVLFSNFGSWLVIGTWFIVLFALFVTIEAFWLLFGEEHAGSEGLSYVPRWIVARIDDALPLPEGWSIVAALDWLADRLRPTGRARRAVHAVGSVAAVGVIVYTALLLTDVSVVPLWDRQYLPIVFLMSGPSTGISAALLGTVASGGGLSRTNHLFCLADDALIAVETVTLVGLLVALSSGGPAAEQSYELLLSGAYFPHFAVGVLALGLVVPFGLSMTMTGLVRFTDVEHRWGSAFTGGFALKYVLVLAGGFLLRYALLFGAVKQPLGVP</sequence>
<evidence type="ECO:0000256" key="3">
    <source>
        <dbReference type="ARBA" id="ARBA00022475"/>
    </source>
</evidence>
<evidence type="ECO:0000256" key="2">
    <source>
        <dbReference type="ARBA" id="ARBA00008929"/>
    </source>
</evidence>
<comment type="subcellular location">
    <subcellularLocation>
        <location evidence="1">Cell membrane</location>
        <topology evidence="1">Multi-pass membrane protein</topology>
    </subcellularLocation>
</comment>
<evidence type="ECO:0000256" key="7">
    <source>
        <dbReference type="SAM" id="Phobius"/>
    </source>
</evidence>
<comment type="similarity">
    <text evidence="2">Belongs to the NrfD family.</text>
</comment>
<dbReference type="PANTHER" id="PTHR34856:SF2">
    <property type="entry name" value="PROTEIN NRFD"/>
    <property type="match status" value="1"/>
</dbReference>
<organism evidence="8 9">
    <name type="scientific">Halapricum desulfuricans</name>
    <dbReference type="NCBI Taxonomy" id="2841257"/>
    <lineage>
        <taxon>Archaea</taxon>
        <taxon>Methanobacteriati</taxon>
        <taxon>Methanobacteriota</taxon>
        <taxon>Stenosarchaea group</taxon>
        <taxon>Halobacteria</taxon>
        <taxon>Halobacteriales</taxon>
        <taxon>Haloarculaceae</taxon>
        <taxon>Halapricum</taxon>
    </lineage>
</organism>
<dbReference type="AlphaFoldDB" id="A0A897MY69"/>
<dbReference type="InterPro" id="IPR005614">
    <property type="entry name" value="NrfD-like"/>
</dbReference>
<feature type="transmembrane region" description="Helical" evidence="7">
    <location>
        <begin position="214"/>
        <end position="236"/>
    </location>
</feature>
<evidence type="ECO:0000256" key="1">
    <source>
        <dbReference type="ARBA" id="ARBA00004651"/>
    </source>
</evidence>
<feature type="transmembrane region" description="Helical" evidence="7">
    <location>
        <begin position="20"/>
        <end position="46"/>
    </location>
</feature>
<accession>A0A897MY69</accession>
<dbReference type="InterPro" id="IPR052049">
    <property type="entry name" value="Electron_transfer_protein"/>
</dbReference>
<keyword evidence="4 7" id="KW-0812">Transmembrane</keyword>
<name>A0A897MY69_9EURY</name>
<dbReference type="Pfam" id="PF03916">
    <property type="entry name" value="NrfD"/>
    <property type="match status" value="1"/>
</dbReference>
<keyword evidence="3" id="KW-1003">Cell membrane</keyword>
<dbReference type="PANTHER" id="PTHR34856">
    <property type="entry name" value="PROTEIN NRFD"/>
    <property type="match status" value="1"/>
</dbReference>
<dbReference type="RefSeq" id="WP_229114432.1">
    <property type="nucleotide sequence ID" value="NZ_CP064787.1"/>
</dbReference>
<evidence type="ECO:0000313" key="9">
    <source>
        <dbReference type="Proteomes" id="UP000663525"/>
    </source>
</evidence>
<feature type="transmembrane region" description="Helical" evidence="7">
    <location>
        <begin position="67"/>
        <end position="87"/>
    </location>
</feature>
<evidence type="ECO:0000256" key="6">
    <source>
        <dbReference type="ARBA" id="ARBA00023136"/>
    </source>
</evidence>
<feature type="transmembrane region" description="Helical" evidence="7">
    <location>
        <begin position="107"/>
        <end position="128"/>
    </location>
</feature>
<gene>
    <name evidence="8" type="primary">nrfD2</name>
    <name evidence="8" type="ORF">HSR121_0583</name>
</gene>
<reference evidence="8" key="1">
    <citation type="submission" date="2020-11" db="EMBL/GenBank/DDBJ databases">
        <title>Carbohydrate-dependent, anaerobic sulfur respiration: A novel catabolism in halophilic archaea.</title>
        <authorList>
            <person name="Sorokin D.Y."/>
            <person name="Messina E."/>
            <person name="Smedile F."/>
            <person name="La Cono V."/>
            <person name="Hallsworth J.E."/>
            <person name="Yakimov M.M."/>
        </authorList>
    </citation>
    <scope>NUCLEOTIDE SEQUENCE</scope>
    <source>
        <strain evidence="8">HSR12-1</strain>
    </source>
</reference>
<evidence type="ECO:0000256" key="4">
    <source>
        <dbReference type="ARBA" id="ARBA00022692"/>
    </source>
</evidence>
<dbReference type="EMBL" id="CP064787">
    <property type="protein sequence ID" value="QSG04938.1"/>
    <property type="molecule type" value="Genomic_DNA"/>
</dbReference>
<feature type="transmembrane region" description="Helical" evidence="7">
    <location>
        <begin position="291"/>
        <end position="317"/>
    </location>
</feature>
<evidence type="ECO:0000313" key="8">
    <source>
        <dbReference type="EMBL" id="QSG04938.1"/>
    </source>
</evidence>
<feature type="transmembrane region" description="Helical" evidence="7">
    <location>
        <begin position="181"/>
        <end position="202"/>
    </location>
</feature>
<protein>
    <submittedName>
        <fullName evidence="8">Formate-dependent nitrite reductase, membrane component</fullName>
    </submittedName>
</protein>
<keyword evidence="6 7" id="KW-0472">Membrane</keyword>
<dbReference type="Gene3D" id="1.20.1630.10">
    <property type="entry name" value="Formate dehydrogenase/DMSO reductase domain"/>
    <property type="match status" value="1"/>
</dbReference>
<feature type="transmembrane region" description="Helical" evidence="7">
    <location>
        <begin position="248"/>
        <end position="271"/>
    </location>
</feature>
<keyword evidence="5 7" id="KW-1133">Transmembrane helix</keyword>